<evidence type="ECO:0000256" key="7">
    <source>
        <dbReference type="ARBA" id="ARBA00023326"/>
    </source>
</evidence>
<dbReference type="InterPro" id="IPR002037">
    <property type="entry name" value="Glyco_hydro_8"/>
</dbReference>
<dbReference type="EMBL" id="JACHWY010000001">
    <property type="protein sequence ID" value="MBB3046738.1"/>
    <property type="molecule type" value="Genomic_DNA"/>
</dbReference>
<evidence type="ECO:0000256" key="2">
    <source>
        <dbReference type="ARBA" id="ARBA00009209"/>
    </source>
</evidence>
<dbReference type="RefSeq" id="WP_183409412.1">
    <property type="nucleotide sequence ID" value="NZ_JACHWY010000001.1"/>
</dbReference>
<dbReference type="Pfam" id="PF01270">
    <property type="entry name" value="Glyco_hydro_8"/>
    <property type="match status" value="1"/>
</dbReference>
<dbReference type="Gene3D" id="1.50.10.10">
    <property type="match status" value="1"/>
</dbReference>
<organism evidence="10 11">
    <name type="scientific">Litorivivens lipolytica</name>
    <dbReference type="NCBI Taxonomy" id="1524264"/>
    <lineage>
        <taxon>Bacteria</taxon>
        <taxon>Pseudomonadati</taxon>
        <taxon>Pseudomonadota</taxon>
        <taxon>Gammaproteobacteria</taxon>
        <taxon>Litorivivens</taxon>
    </lineage>
</organism>
<feature type="signal peptide" evidence="8">
    <location>
        <begin position="1"/>
        <end position="21"/>
    </location>
</feature>
<dbReference type="InterPro" id="IPR008965">
    <property type="entry name" value="CBM2/CBM3_carb-bd_dom_sf"/>
</dbReference>
<proteinExistence type="inferred from homology"/>
<dbReference type="AlphaFoldDB" id="A0A7W4W414"/>
<dbReference type="InterPro" id="IPR012291">
    <property type="entry name" value="CBM2_carb-bd_dom_sf"/>
</dbReference>
<keyword evidence="11" id="KW-1185">Reference proteome</keyword>
<keyword evidence="4" id="KW-0378">Hydrolase</keyword>
<dbReference type="PROSITE" id="PS51173">
    <property type="entry name" value="CBM2"/>
    <property type="match status" value="1"/>
</dbReference>
<keyword evidence="7" id="KW-0119">Carbohydrate metabolism</keyword>
<dbReference type="PROSITE" id="PS51257">
    <property type="entry name" value="PROKAR_LIPOPROTEIN"/>
    <property type="match status" value="1"/>
</dbReference>
<evidence type="ECO:0000256" key="1">
    <source>
        <dbReference type="ARBA" id="ARBA00000966"/>
    </source>
</evidence>
<reference evidence="10 11" key="1">
    <citation type="submission" date="2020-08" db="EMBL/GenBank/DDBJ databases">
        <title>Genomic Encyclopedia of Type Strains, Phase III (KMG-III): the genomes of soil and plant-associated and newly described type strains.</title>
        <authorList>
            <person name="Whitman W."/>
        </authorList>
    </citation>
    <scope>NUCLEOTIDE SEQUENCE [LARGE SCALE GENOMIC DNA]</scope>
    <source>
        <strain evidence="10 11">CECT 8654</strain>
    </source>
</reference>
<comment type="catalytic activity">
    <reaction evidence="1">
        <text>Endohydrolysis of (1-&gt;4)-beta-D-glucosidic linkages in cellulose, lichenin and cereal beta-D-glucans.</text>
        <dbReference type="EC" id="3.2.1.4"/>
    </reaction>
</comment>
<dbReference type="Gene3D" id="2.60.40.290">
    <property type="match status" value="1"/>
</dbReference>
<dbReference type="GO" id="GO:0030247">
    <property type="term" value="F:polysaccharide binding"/>
    <property type="evidence" value="ECO:0007669"/>
    <property type="project" value="UniProtKB-UniRule"/>
</dbReference>
<dbReference type="InterPro" id="IPR012341">
    <property type="entry name" value="6hp_glycosidase-like_sf"/>
</dbReference>
<evidence type="ECO:0000259" key="9">
    <source>
        <dbReference type="PROSITE" id="PS51173"/>
    </source>
</evidence>
<accession>A0A7W4W414</accession>
<sequence length="520" mass="57336">MVRWFAIIVFLQGVAACASPARPFPQSLDYGTDVVQPNRYTQAQLNAHIVDYYLQWKSDYLISAGRDDQGRALYRVAFGKDSKATVSEGQGYGMMIVALMAGHDPDAQMVFDGLWRYSRRYPSGIDGRLMSWKVDDGETVGGNTAAFDGDADIAYGLLLASAQWGNNGDIDYGEVANTVLAGLMESVVGPDSRLPMMGDWVKPDGETYNQFTLRTSDCMPGHFAAFARHSGSLAWHSVSAACESRLKHLQARSSAGLLPDFAKDCRTPESCIPAPDGYLEDETDGDYDYNAGRLPWRLAVDAILNGREDSRAMARRMQAFFAEATAGDPDRIAAGYTLDGEPIRNYFTTLFAAPVAVAAMLDREQQDFLNALYQRLYREHGGYYEDSVNLLSLLALSGNFWDPTQVPLPARKTASTTGLPALVLSLKRTSEWRDGYCSEATVYNPAEVAVDWEVEFTAPESIYKIWNARYTQSGETVTVQGVDWNKRLDSKASVSFGFCADEDAETVEAEEAGEPNEKET</sequence>
<dbReference type="InterPro" id="IPR001919">
    <property type="entry name" value="CBD2"/>
</dbReference>
<evidence type="ECO:0000256" key="8">
    <source>
        <dbReference type="SAM" id="SignalP"/>
    </source>
</evidence>
<keyword evidence="5" id="KW-0136">Cellulose degradation</keyword>
<dbReference type="SUPFAM" id="SSF48208">
    <property type="entry name" value="Six-hairpin glycosidases"/>
    <property type="match status" value="1"/>
</dbReference>
<dbReference type="SUPFAM" id="SSF49384">
    <property type="entry name" value="Carbohydrate-binding domain"/>
    <property type="match status" value="1"/>
</dbReference>
<evidence type="ECO:0000256" key="3">
    <source>
        <dbReference type="ARBA" id="ARBA00012601"/>
    </source>
</evidence>
<feature type="chain" id="PRO_5030952898" description="cellulase" evidence="8">
    <location>
        <begin position="22"/>
        <end position="520"/>
    </location>
</feature>
<name>A0A7W4W414_9GAMM</name>
<dbReference type="InterPro" id="IPR008928">
    <property type="entry name" value="6-hairpin_glycosidase_sf"/>
</dbReference>
<dbReference type="PRINTS" id="PR00735">
    <property type="entry name" value="GLHYDRLASE8"/>
</dbReference>
<comment type="similarity">
    <text evidence="2">Belongs to the glycosyl hydrolase 8 (cellulase D) family.</text>
</comment>
<dbReference type="Proteomes" id="UP000537130">
    <property type="component" value="Unassembled WGS sequence"/>
</dbReference>
<evidence type="ECO:0000256" key="5">
    <source>
        <dbReference type="ARBA" id="ARBA00023001"/>
    </source>
</evidence>
<comment type="caution">
    <text evidence="10">The sequence shown here is derived from an EMBL/GenBank/DDBJ whole genome shotgun (WGS) entry which is preliminary data.</text>
</comment>
<dbReference type="GO" id="GO:0008810">
    <property type="term" value="F:cellulase activity"/>
    <property type="evidence" value="ECO:0007669"/>
    <property type="project" value="UniProtKB-EC"/>
</dbReference>
<feature type="domain" description="CBM2" evidence="9">
    <location>
        <begin position="412"/>
        <end position="520"/>
    </location>
</feature>
<gene>
    <name evidence="10" type="ORF">FHR99_000974</name>
</gene>
<dbReference type="EC" id="3.2.1.4" evidence="3"/>
<keyword evidence="6" id="KW-0326">Glycosidase</keyword>
<dbReference type="SMART" id="SM00637">
    <property type="entry name" value="CBD_II"/>
    <property type="match status" value="1"/>
</dbReference>
<dbReference type="GO" id="GO:0030245">
    <property type="term" value="P:cellulose catabolic process"/>
    <property type="evidence" value="ECO:0007669"/>
    <property type="project" value="UniProtKB-KW"/>
</dbReference>
<evidence type="ECO:0000256" key="4">
    <source>
        <dbReference type="ARBA" id="ARBA00022801"/>
    </source>
</evidence>
<dbReference type="Pfam" id="PF00553">
    <property type="entry name" value="CBM_2"/>
    <property type="match status" value="1"/>
</dbReference>
<evidence type="ECO:0000256" key="6">
    <source>
        <dbReference type="ARBA" id="ARBA00023295"/>
    </source>
</evidence>
<keyword evidence="8" id="KW-0732">Signal</keyword>
<protein>
    <recommendedName>
        <fullName evidence="3">cellulase</fullName>
        <ecNumber evidence="3">3.2.1.4</ecNumber>
    </recommendedName>
</protein>
<evidence type="ECO:0000313" key="11">
    <source>
        <dbReference type="Proteomes" id="UP000537130"/>
    </source>
</evidence>
<evidence type="ECO:0000313" key="10">
    <source>
        <dbReference type="EMBL" id="MBB3046738.1"/>
    </source>
</evidence>
<keyword evidence="7" id="KW-0624">Polysaccharide degradation</keyword>